<name>A0A0W1R595_9EURY</name>
<protein>
    <submittedName>
        <fullName evidence="2">Uncharacterized protein</fullName>
    </submittedName>
</protein>
<gene>
    <name evidence="2" type="ORF">AUR64_18095</name>
</gene>
<accession>A0A0W1R595</accession>
<comment type="caution">
    <text evidence="2">The sequence shown here is derived from an EMBL/GenBank/DDBJ whole genome shotgun (WGS) entry which is preliminary data.</text>
</comment>
<keyword evidence="3" id="KW-1185">Reference proteome</keyword>
<feature type="transmembrane region" description="Helical" evidence="1">
    <location>
        <begin position="77"/>
        <end position="101"/>
    </location>
</feature>
<feature type="transmembrane region" description="Helical" evidence="1">
    <location>
        <begin position="12"/>
        <end position="32"/>
    </location>
</feature>
<dbReference type="AlphaFoldDB" id="A0A0W1R595"/>
<keyword evidence="1" id="KW-1133">Transmembrane helix</keyword>
<feature type="transmembrane region" description="Helical" evidence="1">
    <location>
        <begin position="44"/>
        <end position="65"/>
    </location>
</feature>
<sequence>MTDPSDRPLSDFVKRWAVLIAVVVGVALIVRILTGFPPVPWPLIIAYGSVPLLTISTGGIVGIAFKRHVFGDLSDPTHRLVTVVVSISSMLLMFVVSLQLFDWLFHALGVLSG</sequence>
<dbReference type="STRING" id="1514971.AUR64_18095"/>
<keyword evidence="1" id="KW-0472">Membrane</keyword>
<reference evidence="2 3" key="1">
    <citation type="submission" date="2015-12" db="EMBL/GenBank/DDBJ databases">
        <title>Haloprofundus marisrubri gen. nov., sp. nov., an extremely halophilic archaeon isolated from the Discovery deep brine-seawater interface in the Red Sea.</title>
        <authorList>
            <person name="Zhang G."/>
            <person name="Stingl U."/>
            <person name="Rashid M."/>
        </authorList>
    </citation>
    <scope>NUCLEOTIDE SEQUENCE [LARGE SCALE GENOMIC DNA]</scope>
    <source>
        <strain evidence="2 3">SB9</strain>
    </source>
</reference>
<dbReference type="EMBL" id="LOPU01000030">
    <property type="protein sequence ID" value="KTG08585.1"/>
    <property type="molecule type" value="Genomic_DNA"/>
</dbReference>
<keyword evidence="1" id="KW-0812">Transmembrane</keyword>
<dbReference type="RefSeq" id="WP_058582869.1">
    <property type="nucleotide sequence ID" value="NZ_LOPU01000030.1"/>
</dbReference>
<evidence type="ECO:0000313" key="2">
    <source>
        <dbReference type="EMBL" id="KTG08585.1"/>
    </source>
</evidence>
<evidence type="ECO:0000256" key="1">
    <source>
        <dbReference type="SAM" id="Phobius"/>
    </source>
</evidence>
<dbReference type="Proteomes" id="UP000054387">
    <property type="component" value="Unassembled WGS sequence"/>
</dbReference>
<organism evidence="2 3">
    <name type="scientific">Haloprofundus marisrubri</name>
    <dbReference type="NCBI Taxonomy" id="1514971"/>
    <lineage>
        <taxon>Archaea</taxon>
        <taxon>Methanobacteriati</taxon>
        <taxon>Methanobacteriota</taxon>
        <taxon>Stenosarchaea group</taxon>
        <taxon>Halobacteria</taxon>
        <taxon>Halobacteriales</taxon>
        <taxon>Haloferacaceae</taxon>
        <taxon>Haloprofundus</taxon>
    </lineage>
</organism>
<evidence type="ECO:0000313" key="3">
    <source>
        <dbReference type="Proteomes" id="UP000054387"/>
    </source>
</evidence>
<proteinExistence type="predicted"/>